<dbReference type="InterPro" id="IPR000298">
    <property type="entry name" value="Cyt_c_oxidase-like_su3"/>
</dbReference>
<sequence>MKFNHFHDCHMVTQSPWPFFLSVAITNLILNLFMSMHTNFLNIKMLFALINFFFIIFLWSRDIVRESTGQGCHTLKVQKLIKFGMALFILSEVMFFFSFFWAFFDYALNPSLEIGCMWPPKGVVPLNPMHVPLLNSLILVSSGLTITSAHMFLMNSNKSKAMMWTSLTVILGIYFTILQILEYKTTPFSFTDSAYGSIFFLTTGFHGFHVIIGTILILVSLVRMYMNHFSSKRHLNFEMACWYWHFVDFVWLFLYISIYWWGY</sequence>
<dbReference type="GO" id="GO:0004129">
    <property type="term" value="F:cytochrome-c oxidase activity"/>
    <property type="evidence" value="ECO:0007669"/>
    <property type="project" value="InterPro"/>
</dbReference>
<proteinExistence type="inferred from homology"/>
<comment type="subcellular location">
    <subcellularLocation>
        <location evidence="1">Membrane</location>
        <topology evidence="1">Multi-pass membrane protein</topology>
    </subcellularLocation>
</comment>
<dbReference type="InterPro" id="IPR024791">
    <property type="entry name" value="Cyt_c/ubiquinol_Oxase_su3"/>
</dbReference>
<dbReference type="GeneID" id="18887508"/>
<dbReference type="PANTHER" id="PTHR11403">
    <property type="entry name" value="CYTOCHROME C OXIDASE SUBUNIT III"/>
    <property type="match status" value="1"/>
</dbReference>
<reference evidence="11" key="1">
    <citation type="journal article" date="2014" name="PLoS ONE">
        <title>The Complete Mitochondrial Genome of the Booklouse, Liposcelis decolor: Insights into Gene Arrangement and Genome Organization within the Genus Liposcelis.</title>
        <authorList>
            <person name="Chen S.C."/>
            <person name="Wei D.D."/>
            <person name="Shao R."/>
            <person name="Dou W."/>
            <person name="Wang J.J."/>
        </authorList>
    </citation>
    <scope>NUCLEOTIDE SEQUENCE</scope>
</reference>
<feature type="transmembrane region" description="Helical" evidence="9">
    <location>
        <begin position="40"/>
        <end position="59"/>
    </location>
</feature>
<dbReference type="PROSITE" id="PS50253">
    <property type="entry name" value="COX3"/>
    <property type="match status" value="1"/>
</dbReference>
<name>X2C070_9NEOP</name>
<evidence type="ECO:0000256" key="1">
    <source>
        <dbReference type="ARBA" id="ARBA00004141"/>
    </source>
</evidence>
<geneLocation type="mitochondrion" evidence="11"/>
<dbReference type="Gene3D" id="1.20.120.80">
    <property type="entry name" value="Cytochrome c oxidase, subunit III, four-helix bundle"/>
    <property type="match status" value="1"/>
</dbReference>
<keyword evidence="8 11" id="KW-0496">Mitochondrion</keyword>
<dbReference type="Pfam" id="PF00510">
    <property type="entry name" value="COX3"/>
    <property type="match status" value="1"/>
</dbReference>
<dbReference type="InterPro" id="IPR033945">
    <property type="entry name" value="Cyt_c_oxase_su3_dom"/>
</dbReference>
<dbReference type="AlphaFoldDB" id="X2C070"/>
<evidence type="ECO:0000256" key="3">
    <source>
        <dbReference type="ARBA" id="ARBA00015944"/>
    </source>
</evidence>
<dbReference type="EMBL" id="JX870621">
    <property type="protein sequence ID" value="AFV61882.1"/>
    <property type="molecule type" value="Genomic_DNA"/>
</dbReference>
<evidence type="ECO:0000256" key="2">
    <source>
        <dbReference type="ARBA" id="ARBA00010581"/>
    </source>
</evidence>
<dbReference type="InterPro" id="IPR035973">
    <property type="entry name" value="Cyt_c_oxidase_su3-like_sf"/>
</dbReference>
<gene>
    <name evidence="11" type="primary">COX3</name>
</gene>
<feature type="transmembrane region" description="Helical" evidence="9">
    <location>
        <begin position="161"/>
        <end position="181"/>
    </location>
</feature>
<dbReference type="GO" id="GO:0006123">
    <property type="term" value="P:mitochondrial electron transport, cytochrome c to oxygen"/>
    <property type="evidence" value="ECO:0007669"/>
    <property type="project" value="TreeGrafter"/>
</dbReference>
<accession>X2C070</accession>
<dbReference type="RefSeq" id="YP_009020937.1">
    <property type="nucleotide sequence ID" value="NC_023839.1"/>
</dbReference>
<dbReference type="InterPro" id="IPR013833">
    <property type="entry name" value="Cyt_c_oxidase_su3_a-hlx"/>
</dbReference>
<evidence type="ECO:0000256" key="5">
    <source>
        <dbReference type="ARBA" id="ARBA00022967"/>
    </source>
</evidence>
<evidence type="ECO:0000256" key="6">
    <source>
        <dbReference type="ARBA" id="ARBA00022989"/>
    </source>
</evidence>
<feature type="transmembrane region" description="Helical" evidence="9">
    <location>
        <begin position="80"/>
        <end position="104"/>
    </location>
</feature>
<dbReference type="CDD" id="cd01665">
    <property type="entry name" value="Cyt_c_Oxidase_III"/>
    <property type="match status" value="1"/>
</dbReference>
<dbReference type="PANTHER" id="PTHR11403:SF7">
    <property type="entry name" value="CYTOCHROME C OXIDASE SUBUNIT 3"/>
    <property type="match status" value="1"/>
</dbReference>
<evidence type="ECO:0000256" key="7">
    <source>
        <dbReference type="ARBA" id="ARBA00023136"/>
    </source>
</evidence>
<comment type="function">
    <text evidence="8">Component of the cytochrome c oxidase, the last enzyme in the mitochondrial electron transport chain which drives oxidative phosphorylation. The respiratory chain contains 3 multisubunit complexes succinate dehydrogenase (complex II, CII), ubiquinol-cytochrome c oxidoreductase (cytochrome b-c1 complex, complex III, CIII) and cytochrome c oxidase (complex IV, CIV), that cooperate to transfer electrons derived from NADH and succinate to molecular oxygen, creating an electrochemical gradient over the inner membrane that drives transmembrane transport and the ATP synthase. Cytochrome c oxidase is the component of the respiratory chain that catalyzes the reduction of oxygen to water. Electrons originating from reduced cytochrome c in the intermembrane space (IMS) are transferred via the dinuclear copper A center (CU(A)) of subunit 2 and heme A of subunit 1 to the active site in subunit 1, a binuclear center (BNC) formed by heme A3 and copper B (CU(B)). The BNC reduces molecular oxygen to 2 water molecules using 4 electrons from cytochrome c in the IMS and 4 protons from the mitochondrial matrix.</text>
</comment>
<keyword evidence="5" id="KW-1278">Translocase</keyword>
<feature type="transmembrane region" description="Helical" evidence="9">
    <location>
        <begin position="16"/>
        <end position="34"/>
    </location>
</feature>
<dbReference type="GO" id="GO:0005739">
    <property type="term" value="C:mitochondrion"/>
    <property type="evidence" value="ECO:0007669"/>
    <property type="project" value="TreeGrafter"/>
</dbReference>
<dbReference type="SUPFAM" id="SSF81452">
    <property type="entry name" value="Cytochrome c oxidase subunit III-like"/>
    <property type="match status" value="1"/>
</dbReference>
<evidence type="ECO:0000313" key="11">
    <source>
        <dbReference type="EMBL" id="AFV61882.1"/>
    </source>
</evidence>
<dbReference type="CTD" id="4514"/>
<keyword evidence="7 9" id="KW-0472">Membrane</keyword>
<keyword evidence="6 9" id="KW-1133">Transmembrane helix</keyword>
<feature type="transmembrane region" description="Helical" evidence="9">
    <location>
        <begin position="133"/>
        <end position="154"/>
    </location>
</feature>
<protein>
    <recommendedName>
        <fullName evidence="3 8">Cytochrome c oxidase subunit 3</fullName>
    </recommendedName>
</protein>
<evidence type="ECO:0000259" key="10">
    <source>
        <dbReference type="PROSITE" id="PS50253"/>
    </source>
</evidence>
<organism evidence="11">
    <name type="scientific">Liposcelis decolor</name>
    <dbReference type="NCBI Taxonomy" id="209926"/>
    <lineage>
        <taxon>Eukaryota</taxon>
        <taxon>Metazoa</taxon>
        <taxon>Ecdysozoa</taxon>
        <taxon>Arthropoda</taxon>
        <taxon>Hexapoda</taxon>
        <taxon>Insecta</taxon>
        <taxon>Pterygota</taxon>
        <taxon>Neoptera</taxon>
        <taxon>Paraneoptera</taxon>
        <taxon>Psocodea</taxon>
        <taxon>Troctomorpha</taxon>
        <taxon>Liposcelidetae</taxon>
        <taxon>Liposcelididae</taxon>
        <taxon>Liposcelis</taxon>
    </lineage>
</organism>
<evidence type="ECO:0000256" key="9">
    <source>
        <dbReference type="SAM" id="Phobius"/>
    </source>
</evidence>
<evidence type="ECO:0000256" key="8">
    <source>
        <dbReference type="RuleBase" id="RU003375"/>
    </source>
</evidence>
<evidence type="ECO:0000256" key="4">
    <source>
        <dbReference type="ARBA" id="ARBA00022692"/>
    </source>
</evidence>
<feature type="transmembrane region" description="Helical" evidence="9">
    <location>
        <begin position="242"/>
        <end position="262"/>
    </location>
</feature>
<dbReference type="Gene3D" id="1.10.287.70">
    <property type="match status" value="1"/>
</dbReference>
<feature type="domain" description="Heme-copper oxidase subunit III family profile" evidence="10">
    <location>
        <begin position="5"/>
        <end position="263"/>
    </location>
</feature>
<dbReference type="GO" id="GO:0016020">
    <property type="term" value="C:membrane"/>
    <property type="evidence" value="ECO:0007669"/>
    <property type="project" value="UniProtKB-SubCell"/>
</dbReference>
<comment type="similarity">
    <text evidence="2 8">Belongs to the cytochrome c oxidase subunit 3 family.</text>
</comment>
<feature type="transmembrane region" description="Helical" evidence="9">
    <location>
        <begin position="193"/>
        <end position="221"/>
    </location>
</feature>
<keyword evidence="4 8" id="KW-0812">Transmembrane</keyword>